<dbReference type="InParanoid" id="A0A1Y2F456"/>
<keyword evidence="2" id="KW-1133">Transmembrane helix</keyword>
<gene>
    <name evidence="3" type="ORF">BCR35DRAFT_332475</name>
</gene>
<reference evidence="3 4" key="1">
    <citation type="submission" date="2016-07" db="EMBL/GenBank/DDBJ databases">
        <title>Pervasive Adenine N6-methylation of Active Genes in Fungi.</title>
        <authorList>
            <consortium name="DOE Joint Genome Institute"/>
            <person name="Mondo S.J."/>
            <person name="Dannebaum R.O."/>
            <person name="Kuo R.C."/>
            <person name="Labutti K."/>
            <person name="Haridas S."/>
            <person name="Kuo A."/>
            <person name="Salamov A."/>
            <person name="Ahrendt S.R."/>
            <person name="Lipzen A."/>
            <person name="Sullivan W."/>
            <person name="Andreopoulos W.B."/>
            <person name="Clum A."/>
            <person name="Lindquist E."/>
            <person name="Daum C."/>
            <person name="Ramamoorthy G.K."/>
            <person name="Gryganskyi A."/>
            <person name="Culley D."/>
            <person name="Magnuson J.K."/>
            <person name="James T.Y."/>
            <person name="O'Malley M.A."/>
            <person name="Stajich J.E."/>
            <person name="Spatafora J.W."/>
            <person name="Visel A."/>
            <person name="Grigoriev I.V."/>
        </authorList>
    </citation>
    <scope>NUCLEOTIDE SEQUENCE [LARGE SCALE GENOMIC DNA]</scope>
    <source>
        <strain evidence="3 4">62-1032</strain>
    </source>
</reference>
<dbReference type="EMBL" id="MCGR01000030">
    <property type="protein sequence ID" value="ORY78096.1"/>
    <property type="molecule type" value="Genomic_DNA"/>
</dbReference>
<evidence type="ECO:0000313" key="4">
    <source>
        <dbReference type="Proteomes" id="UP000193467"/>
    </source>
</evidence>
<dbReference type="Proteomes" id="UP000193467">
    <property type="component" value="Unassembled WGS sequence"/>
</dbReference>
<feature type="region of interest" description="Disordered" evidence="1">
    <location>
        <begin position="27"/>
        <end position="65"/>
    </location>
</feature>
<feature type="compositionally biased region" description="Low complexity" evidence="1">
    <location>
        <begin position="32"/>
        <end position="65"/>
    </location>
</feature>
<evidence type="ECO:0000313" key="3">
    <source>
        <dbReference type="EMBL" id="ORY78096.1"/>
    </source>
</evidence>
<evidence type="ECO:0000256" key="1">
    <source>
        <dbReference type="SAM" id="MobiDB-lite"/>
    </source>
</evidence>
<evidence type="ECO:0000256" key="2">
    <source>
        <dbReference type="SAM" id="Phobius"/>
    </source>
</evidence>
<name>A0A1Y2F456_9BASI</name>
<dbReference type="AlphaFoldDB" id="A0A1Y2F456"/>
<feature type="transmembrane region" description="Helical" evidence="2">
    <location>
        <begin position="65"/>
        <end position="87"/>
    </location>
</feature>
<keyword evidence="2" id="KW-0472">Membrane</keyword>
<comment type="caution">
    <text evidence="3">The sequence shown here is derived from an EMBL/GenBank/DDBJ whole genome shotgun (WGS) entry which is preliminary data.</text>
</comment>
<sequence>MLADTAGAASAIESLLGSNEAVSSPTLSSLVSQATGGSSDSSSSGSSSNGTSSGSSSSDSADSGAVSLGLSSALALGSTVLLVVGVLY</sequence>
<organism evidence="3 4">
    <name type="scientific">Leucosporidium creatinivorum</name>
    <dbReference type="NCBI Taxonomy" id="106004"/>
    <lineage>
        <taxon>Eukaryota</taxon>
        <taxon>Fungi</taxon>
        <taxon>Dikarya</taxon>
        <taxon>Basidiomycota</taxon>
        <taxon>Pucciniomycotina</taxon>
        <taxon>Microbotryomycetes</taxon>
        <taxon>Leucosporidiales</taxon>
        <taxon>Leucosporidium</taxon>
    </lineage>
</organism>
<accession>A0A1Y2F456</accession>
<keyword evidence="2" id="KW-0812">Transmembrane</keyword>
<protein>
    <submittedName>
        <fullName evidence="3">Uncharacterized protein</fullName>
    </submittedName>
</protein>
<keyword evidence="4" id="KW-1185">Reference proteome</keyword>
<proteinExistence type="predicted"/>